<comment type="caution">
    <text evidence="2">The sequence shown here is derived from an EMBL/GenBank/DDBJ whole genome shotgun (WGS) entry which is preliminary data.</text>
</comment>
<feature type="compositionally biased region" description="Basic and acidic residues" evidence="1">
    <location>
        <begin position="90"/>
        <end position="104"/>
    </location>
</feature>
<feature type="compositionally biased region" description="Basic and acidic residues" evidence="1">
    <location>
        <begin position="271"/>
        <end position="287"/>
    </location>
</feature>
<feature type="region of interest" description="Disordered" evidence="1">
    <location>
        <begin position="232"/>
        <end position="375"/>
    </location>
</feature>
<sequence length="609" mass="66094">MASTTGGGVGGDEPDEDRPDKSWVKGDYEPEPSKKKKKKKKKGKGHRHEGEGETAEDQLESFKRAKKEEPTPVAVPAETRSEPSADTEDDWGKWRGNRGDREPTEAPEAPEAAPGTPVVILGEAVPTTPPLYPLVDAAEHGSFRPPEPKNPPRTSSTAGSTATAAGPTTDVGPTTDAGPTIDVGPTTDAGPTTDDGPSSSRSSMNLPGHLVSYSVRGFGRRTVEWGYYTPEGEPMVIVPSSPDRSEEHEEWTGGPAGSAEEPEEQVPPEVPSEKEQSEDRSDKDREKKEKKKKKKKEEIERLPVIERGPRDPPPDPPAPALKLAALRMPCSTGRDEGHGRRQQGEEGQADEGEPWERAEFQQPPSGKKDGWTPQLKGWVMRKHGTMRERRFHPLHRGVPFDPNCLEALRVTVAFGPDGRRTVHRDRWSDGPKDLFPTKESWRGFTFFKLKNLEGNQDGIGQVPRYHAGEDGPLPYVPTQEPFGPTTTSSSTSNAAAEPSSSTSNAAAGPSSSTAAAAASGAVLRWGYRRGGAAERSRVVVQAGSQTPRPPANAEETSGEWSVIEEAPASKDDTHMDDKHPPNATGHLAQDLRPEKRYKLLLGGRLCFPW</sequence>
<feature type="region of interest" description="Disordered" evidence="1">
    <location>
        <begin position="538"/>
        <end position="588"/>
    </location>
</feature>
<feature type="region of interest" description="Disordered" evidence="1">
    <location>
        <begin position="460"/>
        <end position="511"/>
    </location>
</feature>
<feature type="region of interest" description="Disordered" evidence="1">
    <location>
        <begin position="1"/>
        <end position="215"/>
    </location>
</feature>
<evidence type="ECO:0000256" key="1">
    <source>
        <dbReference type="SAM" id="MobiDB-lite"/>
    </source>
</evidence>
<evidence type="ECO:0000313" key="3">
    <source>
        <dbReference type="EMBL" id="CAL4777928.1"/>
    </source>
</evidence>
<feature type="compositionally biased region" description="Low complexity" evidence="1">
    <location>
        <begin position="320"/>
        <end position="329"/>
    </location>
</feature>
<gene>
    <name evidence="2" type="ORF">C1SCF055_LOCUS17590</name>
</gene>
<feature type="compositionally biased region" description="Basic and acidic residues" evidence="1">
    <location>
        <begin position="296"/>
        <end position="313"/>
    </location>
</feature>
<feature type="compositionally biased region" description="Basic and acidic residues" evidence="1">
    <location>
        <begin position="60"/>
        <end position="70"/>
    </location>
</feature>
<feature type="compositionally biased region" description="Basic and acidic residues" evidence="1">
    <location>
        <begin position="333"/>
        <end position="344"/>
    </location>
</feature>
<dbReference type="AlphaFoldDB" id="A0A9P1CFT1"/>
<dbReference type="EMBL" id="CAMXCT010001497">
    <property type="protein sequence ID" value="CAI3990616.1"/>
    <property type="molecule type" value="Genomic_DNA"/>
</dbReference>
<feature type="compositionally biased region" description="Gly residues" evidence="1">
    <location>
        <begin position="1"/>
        <end position="11"/>
    </location>
</feature>
<proteinExistence type="predicted"/>
<evidence type="ECO:0000313" key="2">
    <source>
        <dbReference type="EMBL" id="CAI3990616.1"/>
    </source>
</evidence>
<evidence type="ECO:0000313" key="4">
    <source>
        <dbReference type="Proteomes" id="UP001152797"/>
    </source>
</evidence>
<accession>A0A9P1CFT1</accession>
<protein>
    <submittedName>
        <fullName evidence="2">Uncharacterized protein</fullName>
    </submittedName>
</protein>
<organism evidence="2">
    <name type="scientific">Cladocopium goreaui</name>
    <dbReference type="NCBI Taxonomy" id="2562237"/>
    <lineage>
        <taxon>Eukaryota</taxon>
        <taxon>Sar</taxon>
        <taxon>Alveolata</taxon>
        <taxon>Dinophyceae</taxon>
        <taxon>Suessiales</taxon>
        <taxon>Symbiodiniaceae</taxon>
        <taxon>Cladocopium</taxon>
    </lineage>
</organism>
<feature type="compositionally biased region" description="Basic and acidic residues" evidence="1">
    <location>
        <begin position="567"/>
        <end position="580"/>
    </location>
</feature>
<dbReference type="EMBL" id="CAMXCT030001497">
    <property type="protein sequence ID" value="CAL4777928.1"/>
    <property type="molecule type" value="Genomic_DNA"/>
</dbReference>
<reference evidence="3 4" key="2">
    <citation type="submission" date="2024-05" db="EMBL/GenBank/DDBJ databases">
        <authorList>
            <person name="Chen Y."/>
            <person name="Shah S."/>
            <person name="Dougan E. K."/>
            <person name="Thang M."/>
            <person name="Chan C."/>
        </authorList>
    </citation>
    <scope>NUCLEOTIDE SEQUENCE [LARGE SCALE GENOMIC DNA]</scope>
</reference>
<name>A0A9P1CFT1_9DINO</name>
<feature type="compositionally biased region" description="Low complexity" evidence="1">
    <location>
        <begin position="484"/>
        <end position="511"/>
    </location>
</feature>
<dbReference type="Proteomes" id="UP001152797">
    <property type="component" value="Unassembled WGS sequence"/>
</dbReference>
<feature type="compositionally biased region" description="Low complexity" evidence="1">
    <location>
        <begin position="152"/>
        <end position="169"/>
    </location>
</feature>
<feature type="compositionally biased region" description="Basic and acidic residues" evidence="1">
    <location>
        <begin position="18"/>
        <end position="33"/>
    </location>
</feature>
<keyword evidence="4" id="KW-1185">Reference proteome</keyword>
<dbReference type="EMBL" id="CAMXCT020001497">
    <property type="protein sequence ID" value="CAL1143991.1"/>
    <property type="molecule type" value="Genomic_DNA"/>
</dbReference>
<reference evidence="2" key="1">
    <citation type="submission" date="2022-10" db="EMBL/GenBank/DDBJ databases">
        <authorList>
            <person name="Chen Y."/>
            <person name="Dougan E. K."/>
            <person name="Chan C."/>
            <person name="Rhodes N."/>
            <person name="Thang M."/>
        </authorList>
    </citation>
    <scope>NUCLEOTIDE SEQUENCE</scope>
</reference>
<feature type="compositionally biased region" description="Low complexity" evidence="1">
    <location>
        <begin position="184"/>
        <end position="197"/>
    </location>
</feature>
<feature type="compositionally biased region" description="Basic residues" evidence="1">
    <location>
        <begin position="34"/>
        <end position="47"/>
    </location>
</feature>